<reference evidence="2 3" key="1">
    <citation type="journal article" date="2009" name="Appl. Environ. Microbiol.">
        <title>Genome analysis of the meat starter culture bacterium Staphylococcus carnosus TM300.</title>
        <authorList>
            <person name="Rosenstein R."/>
            <person name="Nerz C."/>
            <person name="Biswas L."/>
            <person name="Resch A."/>
            <person name="Raddatz G."/>
            <person name="Schuster S.C."/>
            <person name="Goetz F."/>
        </authorList>
    </citation>
    <scope>NUCLEOTIDE SEQUENCE [LARGE SCALE GENOMIC DNA]</scope>
    <source>
        <strain evidence="2 3">TM300</strain>
    </source>
</reference>
<organism evidence="2 3">
    <name type="scientific">Staphylococcus carnosus (strain TM300)</name>
    <dbReference type="NCBI Taxonomy" id="396513"/>
    <lineage>
        <taxon>Bacteria</taxon>
        <taxon>Bacillati</taxon>
        <taxon>Bacillota</taxon>
        <taxon>Bacilli</taxon>
        <taxon>Bacillales</taxon>
        <taxon>Staphylococcaceae</taxon>
        <taxon>Staphylococcus</taxon>
    </lineage>
</organism>
<dbReference type="EMBL" id="AM295250">
    <property type="protein sequence ID" value="CAL27426.1"/>
    <property type="molecule type" value="Genomic_DNA"/>
</dbReference>
<dbReference type="Proteomes" id="UP000000444">
    <property type="component" value="Chromosome"/>
</dbReference>
<dbReference type="HOGENOM" id="CLU_162716_0_0_9"/>
<gene>
    <name evidence="2" type="ordered locus">Sca_0512</name>
</gene>
<dbReference type="GeneID" id="93795450"/>
<evidence type="ECO:0000256" key="1">
    <source>
        <dbReference type="SAM" id="Coils"/>
    </source>
</evidence>
<protein>
    <submittedName>
        <fullName evidence="2">Uncharacterized protein</fullName>
    </submittedName>
</protein>
<proteinExistence type="predicted"/>
<dbReference type="RefSeq" id="WP_015899770.1">
    <property type="nucleotide sequence ID" value="NC_012121.1"/>
</dbReference>
<feature type="coiled-coil region" evidence="1">
    <location>
        <begin position="89"/>
        <end position="116"/>
    </location>
</feature>
<evidence type="ECO:0000313" key="3">
    <source>
        <dbReference type="Proteomes" id="UP000000444"/>
    </source>
</evidence>
<sequence length="118" mass="13404">MYKQVFDYNGNPYLVLTNEDGSLSEKDLKEQGVYQYTEIMPPSNLYPPRKFDGEKWYGATANDTEQNNNGITQKPDPLELIVAQSQMQIAKGNVQLRETQKELAKAMLEISKLKGSVE</sequence>
<dbReference type="OrthoDB" id="2405460at2"/>
<keyword evidence="3" id="KW-1185">Reference proteome</keyword>
<accession>B9DIZ9</accession>
<evidence type="ECO:0000313" key="2">
    <source>
        <dbReference type="EMBL" id="CAL27426.1"/>
    </source>
</evidence>
<dbReference type="BioCyc" id="SCAR396513:SCA_RS12465-MONOMER"/>
<keyword evidence="1" id="KW-0175">Coiled coil</keyword>
<dbReference type="KEGG" id="sca:SCA_0512"/>
<dbReference type="AlphaFoldDB" id="B9DIZ9"/>
<name>B9DIZ9_STACT</name>